<dbReference type="SUPFAM" id="SSF46689">
    <property type="entry name" value="Homeodomain-like"/>
    <property type="match status" value="1"/>
</dbReference>
<accession>A0ABN1VNP8</accession>
<dbReference type="SUPFAM" id="SSF48498">
    <property type="entry name" value="Tetracyclin repressor-like, C-terminal domain"/>
    <property type="match status" value="1"/>
</dbReference>
<feature type="domain" description="HTH tetR-type" evidence="3">
    <location>
        <begin position="35"/>
        <end position="95"/>
    </location>
</feature>
<dbReference type="InterPro" id="IPR009057">
    <property type="entry name" value="Homeodomain-like_sf"/>
</dbReference>
<evidence type="ECO:0000259" key="3">
    <source>
        <dbReference type="PROSITE" id="PS50977"/>
    </source>
</evidence>
<evidence type="ECO:0000313" key="5">
    <source>
        <dbReference type="Proteomes" id="UP001500467"/>
    </source>
</evidence>
<dbReference type="Gene3D" id="1.10.357.10">
    <property type="entry name" value="Tetracycline Repressor, domain 2"/>
    <property type="match status" value="1"/>
</dbReference>
<keyword evidence="5" id="KW-1185">Reference proteome</keyword>
<sequence length="217" mass="23453">MKLALANFIPYSDIMIPSAATSPGGGTIPPGGGKPSRRDQILTAAAELFAQHGFRGVGIDDIGAAVGITGPALYRHFRSKDAMLGEMLTGISEYLLAGGTERVRRSGDVDAILAGLVRFHVDFALQQPALITVHERSLASLADEDRRRVRRLQRQYVEVWVTALRAAVPRLDEPHARSAAHAVFGLINSTPHNRHLPHEDLAELLTRLALGALYAAK</sequence>
<organism evidence="4 5">
    <name type="scientific">Prauserella alba</name>
    <dbReference type="NCBI Taxonomy" id="176898"/>
    <lineage>
        <taxon>Bacteria</taxon>
        <taxon>Bacillati</taxon>
        <taxon>Actinomycetota</taxon>
        <taxon>Actinomycetes</taxon>
        <taxon>Pseudonocardiales</taxon>
        <taxon>Pseudonocardiaceae</taxon>
        <taxon>Prauserella</taxon>
    </lineage>
</organism>
<dbReference type="Gene3D" id="1.10.10.60">
    <property type="entry name" value="Homeodomain-like"/>
    <property type="match status" value="1"/>
</dbReference>
<keyword evidence="1 2" id="KW-0238">DNA-binding</keyword>
<dbReference type="PANTHER" id="PTHR30055:SF237">
    <property type="entry name" value="TRANSCRIPTIONAL REPRESSOR MCE3R"/>
    <property type="match status" value="1"/>
</dbReference>
<evidence type="ECO:0000313" key="4">
    <source>
        <dbReference type="EMBL" id="GAA1215653.1"/>
    </source>
</evidence>
<gene>
    <name evidence="4" type="ORF">GCM10009675_42300</name>
</gene>
<dbReference type="EMBL" id="BAAALM010000016">
    <property type="protein sequence ID" value="GAA1215653.1"/>
    <property type="molecule type" value="Genomic_DNA"/>
</dbReference>
<dbReference type="Proteomes" id="UP001500467">
    <property type="component" value="Unassembled WGS sequence"/>
</dbReference>
<protein>
    <submittedName>
        <fullName evidence="4">TetR/AcrR family transcriptional regulator</fullName>
    </submittedName>
</protein>
<reference evidence="4 5" key="1">
    <citation type="journal article" date="2019" name="Int. J. Syst. Evol. Microbiol.">
        <title>The Global Catalogue of Microorganisms (GCM) 10K type strain sequencing project: providing services to taxonomists for standard genome sequencing and annotation.</title>
        <authorList>
            <consortium name="The Broad Institute Genomics Platform"/>
            <consortium name="The Broad Institute Genome Sequencing Center for Infectious Disease"/>
            <person name="Wu L."/>
            <person name="Ma J."/>
        </authorList>
    </citation>
    <scope>NUCLEOTIDE SEQUENCE [LARGE SCALE GENOMIC DNA]</scope>
    <source>
        <strain evidence="4 5">JCM 13022</strain>
    </source>
</reference>
<dbReference type="InterPro" id="IPR050109">
    <property type="entry name" value="HTH-type_TetR-like_transc_reg"/>
</dbReference>
<evidence type="ECO:0000256" key="1">
    <source>
        <dbReference type="ARBA" id="ARBA00023125"/>
    </source>
</evidence>
<dbReference type="InterPro" id="IPR036271">
    <property type="entry name" value="Tet_transcr_reg_TetR-rel_C_sf"/>
</dbReference>
<dbReference type="Pfam" id="PF00440">
    <property type="entry name" value="TetR_N"/>
    <property type="match status" value="1"/>
</dbReference>
<dbReference type="PROSITE" id="PS50977">
    <property type="entry name" value="HTH_TETR_2"/>
    <property type="match status" value="1"/>
</dbReference>
<dbReference type="Pfam" id="PF17932">
    <property type="entry name" value="TetR_C_24"/>
    <property type="match status" value="1"/>
</dbReference>
<feature type="DNA-binding region" description="H-T-H motif" evidence="2">
    <location>
        <begin position="58"/>
        <end position="77"/>
    </location>
</feature>
<dbReference type="InterPro" id="IPR041490">
    <property type="entry name" value="KstR2_TetR_C"/>
</dbReference>
<dbReference type="InterPro" id="IPR001647">
    <property type="entry name" value="HTH_TetR"/>
</dbReference>
<dbReference type="PRINTS" id="PR00455">
    <property type="entry name" value="HTHTETR"/>
</dbReference>
<proteinExistence type="predicted"/>
<dbReference type="PANTHER" id="PTHR30055">
    <property type="entry name" value="HTH-TYPE TRANSCRIPTIONAL REGULATOR RUTR"/>
    <property type="match status" value="1"/>
</dbReference>
<evidence type="ECO:0000256" key="2">
    <source>
        <dbReference type="PROSITE-ProRule" id="PRU00335"/>
    </source>
</evidence>
<name>A0ABN1VNP8_9PSEU</name>
<comment type="caution">
    <text evidence="4">The sequence shown here is derived from an EMBL/GenBank/DDBJ whole genome shotgun (WGS) entry which is preliminary data.</text>
</comment>